<keyword evidence="2" id="KW-1185">Reference proteome</keyword>
<dbReference type="EMBL" id="JASCXW010000069">
    <property type="protein sequence ID" value="MDI6453797.1"/>
    <property type="molecule type" value="Genomic_DNA"/>
</dbReference>
<evidence type="ECO:0000313" key="2">
    <source>
        <dbReference type="Proteomes" id="UP001431532"/>
    </source>
</evidence>
<name>A0AAW6U7F5_9MOLU</name>
<dbReference type="RefSeq" id="WP_282840248.1">
    <property type="nucleotide sequence ID" value="NZ_JASCXW010000069.1"/>
</dbReference>
<dbReference type="AlphaFoldDB" id="A0AAW6U7F5"/>
<organism evidence="1 2">
    <name type="scientific">Peloplasma aerotolerans</name>
    <dbReference type="NCBI Taxonomy" id="3044389"/>
    <lineage>
        <taxon>Bacteria</taxon>
        <taxon>Bacillati</taxon>
        <taxon>Mycoplasmatota</taxon>
        <taxon>Mollicutes</taxon>
        <taxon>Acholeplasmatales</taxon>
        <taxon>Acholeplasmataceae</taxon>
        <taxon>Peloplasma</taxon>
    </lineage>
</organism>
<dbReference type="Proteomes" id="UP001431532">
    <property type="component" value="Unassembled WGS sequence"/>
</dbReference>
<comment type="caution">
    <text evidence="1">The sequence shown here is derived from an EMBL/GenBank/DDBJ whole genome shotgun (WGS) entry which is preliminary data.</text>
</comment>
<proteinExistence type="predicted"/>
<evidence type="ECO:0000313" key="1">
    <source>
        <dbReference type="EMBL" id="MDI6453797.1"/>
    </source>
</evidence>
<gene>
    <name evidence="1" type="ORF">QJ521_09550</name>
</gene>
<sequence>MIEEKVGVIKEIVKKKFLSSDTYNIFVTNQRLIFSLLTKDDKKETERRLNEKVKGKSFKERLEIIATHTYELPNRYDKMSLAEILEENSKNFQLGFDEIVKIKVKRPKTKDSNEQIKSDYLVFETTQDKFTITPSSQHTLNLLNQVLGDKAKIPKLIL</sequence>
<accession>A0AAW6U7F5</accession>
<reference evidence="1" key="1">
    <citation type="submission" date="2023-05" db="EMBL/GenBank/DDBJ databases">
        <title>Mariniplasma microaerophilum sp. nov., a novel anaerobic mollicute isolated from terrestrial mud volcano, Taman Peninsula, Russia.</title>
        <authorList>
            <person name="Khomyakova M.A."/>
            <person name="Merkel A.Y."/>
            <person name="Slobodkin A.I."/>
        </authorList>
    </citation>
    <scope>NUCLEOTIDE SEQUENCE</scope>
    <source>
        <strain evidence="1">M4Ah</strain>
    </source>
</reference>
<protein>
    <submittedName>
        <fullName evidence="1">Uncharacterized protein</fullName>
    </submittedName>
</protein>